<feature type="region of interest" description="Disordered" evidence="2">
    <location>
        <begin position="213"/>
        <end position="240"/>
    </location>
</feature>
<evidence type="ECO:0000313" key="4">
    <source>
        <dbReference type="Proteomes" id="UP000189339"/>
    </source>
</evidence>
<sequence length="240" mass="26936">MNTPQQDAPPPKAHWWTRCKKQMAKTKRFAKEFCARSSGVVGKLYYASMLVGGLAIGATALEVPGASTTMVVAVATTRLFKALWDHVRDLKDAAEDLENQENDARIVARMDQTTSELEELRKLVEEQRNVIEMQAKASQKLEASLSESDARMRELSASHDNLIAVLRHFVGDDTDNEVQQQAKRAFRLKYQSELDAAEKTGLIERVSFDPERDNFVRYTGDGSDDPGLSEPESENERVTM</sequence>
<proteinExistence type="predicted"/>
<reference evidence="3 4" key="1">
    <citation type="submission" date="2016-12" db="EMBL/GenBank/DDBJ databases">
        <title>Marinobacter lutaoensis whole genome sequencing.</title>
        <authorList>
            <person name="Verma A."/>
            <person name="Krishnamurthi S."/>
        </authorList>
    </citation>
    <scope>NUCLEOTIDE SEQUENCE [LARGE SCALE GENOMIC DNA]</scope>
    <source>
        <strain evidence="3 4">T5054</strain>
    </source>
</reference>
<dbReference type="Proteomes" id="UP000189339">
    <property type="component" value="Unassembled WGS sequence"/>
</dbReference>
<evidence type="ECO:0000313" key="3">
    <source>
        <dbReference type="EMBL" id="ONF42483.1"/>
    </source>
</evidence>
<dbReference type="OrthoDB" id="6372294at2"/>
<feature type="coiled-coil region" evidence="1">
    <location>
        <begin position="83"/>
        <end position="137"/>
    </location>
</feature>
<comment type="caution">
    <text evidence="3">The sequence shown here is derived from an EMBL/GenBank/DDBJ whole genome shotgun (WGS) entry which is preliminary data.</text>
</comment>
<evidence type="ECO:0000256" key="1">
    <source>
        <dbReference type="SAM" id="Coils"/>
    </source>
</evidence>
<name>A0A1V2DPA4_9GAMM</name>
<evidence type="ECO:0000256" key="2">
    <source>
        <dbReference type="SAM" id="MobiDB-lite"/>
    </source>
</evidence>
<keyword evidence="4" id="KW-1185">Reference proteome</keyword>
<organism evidence="3 4">
    <name type="scientific">Marinobacter lutaoensis</name>
    <dbReference type="NCBI Taxonomy" id="135739"/>
    <lineage>
        <taxon>Bacteria</taxon>
        <taxon>Pseudomonadati</taxon>
        <taxon>Pseudomonadota</taxon>
        <taxon>Gammaproteobacteria</taxon>
        <taxon>Pseudomonadales</taxon>
        <taxon>Marinobacteraceae</taxon>
        <taxon>Marinobacter</taxon>
    </lineage>
</organism>
<accession>A0A1V2DPA4</accession>
<keyword evidence="1" id="KW-0175">Coiled coil</keyword>
<protein>
    <submittedName>
        <fullName evidence="3">Uncharacterized protein</fullName>
    </submittedName>
</protein>
<dbReference type="EMBL" id="MSCW01000009">
    <property type="protein sequence ID" value="ONF42483.1"/>
    <property type="molecule type" value="Genomic_DNA"/>
</dbReference>
<dbReference type="AlphaFoldDB" id="A0A1V2DPA4"/>
<dbReference type="RefSeq" id="WP_076725428.1">
    <property type="nucleotide sequence ID" value="NZ_MSCW01000009.1"/>
</dbReference>
<gene>
    <name evidence="3" type="ORF">BTO32_14815</name>
</gene>
<dbReference type="STRING" id="135739.BTO32_14815"/>